<accession>A0AAE4CB51</accession>
<dbReference type="PROSITE" id="PS50234">
    <property type="entry name" value="VWFA"/>
    <property type="match status" value="1"/>
</dbReference>
<comment type="caution">
    <text evidence="3">The sequence shown here is derived from an EMBL/GenBank/DDBJ whole genome shotgun (WGS) entry which is preliminary data.</text>
</comment>
<sequence length="566" mass="60977">MPRVRRTVSALLAALLALGAAGCGAAAEPGEPVVLRVLAGSELADMAETLREAEEALNVRVELTSIGSVEGAQLLTEPDVAQRYDAVWFGADQFFGLWPGSRAALLRQSPPLMRSPVLVGVRASLAEERGWTETAPPNWTDLVGAVAAGQFRFGMTRPDHSNSGLAGLVAVATALAGTGLPVTDADVPGLQDDLRAFFAGHRLTANTSLELSQAYLTQAGSGGTDCGRASGTDGVDGLIIYESEIKRMNNTELNEDCRLRAIYPGEGTTIAEYRLSLLRGTTPRVQEAFDRLWRWLLEPPVQERISDRTSRRPGNPAVASPQNAVPVAQLRYPTNPAVLRNLVERYRTSVRPPSRMVFVLDVSGSMEDNMSLLRNAIISLTGTDPEDPTTYYAFLPGEQVTFVPFNQKPLPARTFPLPAGTETAPTLAEIRDYVRNDLRAEGNTAMYAALEEAHRRVDPGPSTSIVLFSDGQNNCGHNYGDYIRFRDTLSPEEREVPIYTIAFDSGASGGVSCGGYRPDDGPAGVDGATQWERELRAIAAASGGQLFPASPDAPLYSVFWSIRGQQ</sequence>
<evidence type="ECO:0000313" key="4">
    <source>
        <dbReference type="Proteomes" id="UP001183643"/>
    </source>
</evidence>
<proteinExistence type="predicted"/>
<keyword evidence="1" id="KW-0732">Signal</keyword>
<keyword evidence="4" id="KW-1185">Reference proteome</keyword>
<protein>
    <submittedName>
        <fullName evidence="3">Ca-activated chloride channel family protein</fullName>
    </submittedName>
</protein>
<evidence type="ECO:0000256" key="1">
    <source>
        <dbReference type="SAM" id="SignalP"/>
    </source>
</evidence>
<gene>
    <name evidence="3" type="ORF">J2S41_002043</name>
</gene>
<dbReference type="CDD" id="cd00198">
    <property type="entry name" value="vWFA"/>
    <property type="match status" value="1"/>
</dbReference>
<dbReference type="PROSITE" id="PS51257">
    <property type="entry name" value="PROKAR_LIPOPROTEIN"/>
    <property type="match status" value="1"/>
</dbReference>
<dbReference type="InterPro" id="IPR051266">
    <property type="entry name" value="CLCR"/>
</dbReference>
<evidence type="ECO:0000313" key="3">
    <source>
        <dbReference type="EMBL" id="MDR7275265.1"/>
    </source>
</evidence>
<dbReference type="Pfam" id="PF13531">
    <property type="entry name" value="SBP_bac_11"/>
    <property type="match status" value="1"/>
</dbReference>
<dbReference type="AlphaFoldDB" id="A0AAE4CB51"/>
<organism evidence="3 4">
    <name type="scientific">Catenuloplanes atrovinosus</name>
    <dbReference type="NCBI Taxonomy" id="137266"/>
    <lineage>
        <taxon>Bacteria</taxon>
        <taxon>Bacillati</taxon>
        <taxon>Actinomycetota</taxon>
        <taxon>Actinomycetes</taxon>
        <taxon>Micromonosporales</taxon>
        <taxon>Micromonosporaceae</taxon>
        <taxon>Catenuloplanes</taxon>
    </lineage>
</organism>
<dbReference type="EMBL" id="JAVDYB010000001">
    <property type="protein sequence ID" value="MDR7275265.1"/>
    <property type="molecule type" value="Genomic_DNA"/>
</dbReference>
<name>A0AAE4CB51_9ACTN</name>
<feature type="domain" description="VWFA" evidence="2">
    <location>
        <begin position="355"/>
        <end position="562"/>
    </location>
</feature>
<evidence type="ECO:0000259" key="2">
    <source>
        <dbReference type="PROSITE" id="PS50234"/>
    </source>
</evidence>
<dbReference type="InterPro" id="IPR036465">
    <property type="entry name" value="vWFA_dom_sf"/>
</dbReference>
<dbReference type="SMART" id="SM00327">
    <property type="entry name" value="VWA"/>
    <property type="match status" value="1"/>
</dbReference>
<dbReference type="SUPFAM" id="SSF53850">
    <property type="entry name" value="Periplasmic binding protein-like II"/>
    <property type="match status" value="1"/>
</dbReference>
<feature type="signal peptide" evidence="1">
    <location>
        <begin position="1"/>
        <end position="25"/>
    </location>
</feature>
<reference evidence="3" key="1">
    <citation type="submission" date="2023-07" db="EMBL/GenBank/DDBJ databases">
        <title>Sequencing the genomes of 1000 actinobacteria strains.</title>
        <authorList>
            <person name="Klenk H.-P."/>
        </authorList>
    </citation>
    <scope>NUCLEOTIDE SEQUENCE</scope>
    <source>
        <strain evidence="3">DSM 44707</strain>
    </source>
</reference>
<dbReference type="RefSeq" id="WP_310366028.1">
    <property type="nucleotide sequence ID" value="NZ_JAVDYB010000001.1"/>
</dbReference>
<dbReference type="InterPro" id="IPR002035">
    <property type="entry name" value="VWF_A"/>
</dbReference>
<dbReference type="Pfam" id="PF13519">
    <property type="entry name" value="VWA_2"/>
    <property type="match status" value="1"/>
</dbReference>
<dbReference type="SUPFAM" id="SSF53300">
    <property type="entry name" value="vWA-like"/>
    <property type="match status" value="1"/>
</dbReference>
<dbReference type="Proteomes" id="UP001183643">
    <property type="component" value="Unassembled WGS sequence"/>
</dbReference>
<dbReference type="PANTHER" id="PTHR10579:SF43">
    <property type="entry name" value="ZINC FINGER (C3HC4-TYPE RING FINGER) FAMILY PROTEIN"/>
    <property type="match status" value="1"/>
</dbReference>
<feature type="chain" id="PRO_5041990071" evidence="1">
    <location>
        <begin position="26"/>
        <end position="566"/>
    </location>
</feature>
<dbReference type="Gene3D" id="3.40.50.410">
    <property type="entry name" value="von Willebrand factor, type A domain"/>
    <property type="match status" value="1"/>
</dbReference>
<dbReference type="PANTHER" id="PTHR10579">
    <property type="entry name" value="CALCIUM-ACTIVATED CHLORIDE CHANNEL REGULATOR"/>
    <property type="match status" value="1"/>
</dbReference>